<dbReference type="GO" id="GO:0007254">
    <property type="term" value="P:JNK cascade"/>
    <property type="evidence" value="ECO:0007669"/>
    <property type="project" value="TreeGrafter"/>
</dbReference>
<dbReference type="STRING" id="31246.A0A183P9T7"/>
<dbReference type="GO" id="GO:0043123">
    <property type="term" value="P:positive regulation of canonical NF-kappaB signal transduction"/>
    <property type="evidence" value="ECO:0007669"/>
    <property type="project" value="TreeGrafter"/>
</dbReference>
<keyword evidence="6" id="KW-0067">ATP-binding</keyword>
<evidence type="ECO:0000256" key="4">
    <source>
        <dbReference type="ARBA" id="ARBA00022741"/>
    </source>
</evidence>
<reference evidence="8 9" key="1">
    <citation type="submission" date="2018-11" db="EMBL/GenBank/DDBJ databases">
        <authorList>
            <consortium name="Pathogen Informatics"/>
        </authorList>
    </citation>
    <scope>NUCLEOTIDE SEQUENCE [LARGE SCALE GENOMIC DNA]</scope>
    <source>
        <strain>Denwood</strain>
        <strain evidence="9">Zambia</strain>
    </source>
</reference>
<comment type="similarity">
    <text evidence="1">Belongs to the protein kinase superfamily. STE Ser/Thr protein kinase family. MAP kinase kinase kinase subfamily.</text>
</comment>
<accession>A0A183P9T7</accession>
<proteinExistence type="inferred from homology"/>
<dbReference type="SUPFAM" id="SSF56112">
    <property type="entry name" value="Protein kinase-like (PK-like)"/>
    <property type="match status" value="1"/>
</dbReference>
<dbReference type="Pfam" id="PF00069">
    <property type="entry name" value="Pkinase"/>
    <property type="match status" value="1"/>
</dbReference>
<dbReference type="Gene3D" id="1.10.510.10">
    <property type="entry name" value="Transferase(Phosphotransferase) domain 1"/>
    <property type="match status" value="1"/>
</dbReference>
<evidence type="ECO:0000256" key="2">
    <source>
        <dbReference type="ARBA" id="ARBA00022527"/>
    </source>
</evidence>
<keyword evidence="2" id="KW-0723">Serine/threonine-protein kinase</keyword>
<dbReference type="InterPro" id="IPR000719">
    <property type="entry name" value="Prot_kinase_dom"/>
</dbReference>
<dbReference type="AlphaFoldDB" id="A0A183P9T7"/>
<name>A0A183P9T7_9TREM</name>
<dbReference type="GO" id="GO:0006955">
    <property type="term" value="P:immune response"/>
    <property type="evidence" value="ECO:0007669"/>
    <property type="project" value="TreeGrafter"/>
</dbReference>
<keyword evidence="3" id="KW-0808">Transferase</keyword>
<evidence type="ECO:0000256" key="1">
    <source>
        <dbReference type="ARBA" id="ARBA00006529"/>
    </source>
</evidence>
<protein>
    <recommendedName>
        <fullName evidence="7">Protein kinase domain-containing protein</fullName>
    </recommendedName>
</protein>
<dbReference type="SMART" id="SM00220">
    <property type="entry name" value="S_TKc"/>
    <property type="match status" value="1"/>
</dbReference>
<evidence type="ECO:0000256" key="3">
    <source>
        <dbReference type="ARBA" id="ARBA00022679"/>
    </source>
</evidence>
<keyword evidence="5" id="KW-0418">Kinase</keyword>
<keyword evidence="4" id="KW-0547">Nucleotide-binding</keyword>
<keyword evidence="9" id="KW-1185">Reference proteome</keyword>
<evidence type="ECO:0000256" key="5">
    <source>
        <dbReference type="ARBA" id="ARBA00022777"/>
    </source>
</evidence>
<dbReference type="EMBL" id="UZAL01031182">
    <property type="protein sequence ID" value="VDP57145.1"/>
    <property type="molecule type" value="Genomic_DNA"/>
</dbReference>
<evidence type="ECO:0000313" key="8">
    <source>
        <dbReference type="EMBL" id="VDP57145.1"/>
    </source>
</evidence>
<dbReference type="Proteomes" id="UP000269396">
    <property type="component" value="Unassembled WGS sequence"/>
</dbReference>
<evidence type="ECO:0000313" key="9">
    <source>
        <dbReference type="Proteomes" id="UP000269396"/>
    </source>
</evidence>
<evidence type="ECO:0000256" key="6">
    <source>
        <dbReference type="ARBA" id="ARBA00022840"/>
    </source>
</evidence>
<gene>
    <name evidence="8" type="ORF">SMTD_LOCUS11123</name>
</gene>
<sequence length="320" mass="36328">MTNNSCRKSLISVNNELVRKILEDKVVAFRFPFNLFVQFTLATTSFSNVYLGVWEGKNVVVKFFHEKHKPLAQKELSLIAQLEHENIIHLIGAGPSLPLNCSFLILEYANCHSLQNVLYDFSGVHYNLVNTLNWILQISRASDYLHRLCSPSVIHADIKPSNILGFDRLRLVKLGDFGSSTTTLSDEPSVFGTLCYMAPELWTVRSGEKLPYSEKSDVYSLTVTFWEFLAREPPNKILKRRDVADKFWSSITQRLPTLAGCPELLSIIIESGWAVNPMIRPTMFQLGRCLTSIIEQIFPVDSIIQGVDIPDDCLNFLKKL</sequence>
<dbReference type="GO" id="GO:0004709">
    <property type="term" value="F:MAP kinase kinase kinase activity"/>
    <property type="evidence" value="ECO:0007669"/>
    <property type="project" value="TreeGrafter"/>
</dbReference>
<dbReference type="GO" id="GO:0005524">
    <property type="term" value="F:ATP binding"/>
    <property type="evidence" value="ECO:0007669"/>
    <property type="project" value="UniProtKB-KW"/>
</dbReference>
<dbReference type="PANTHER" id="PTHR46716">
    <property type="entry name" value="MITOGEN-ACTIVATED PROTEIN KINASE KINASE KINASE 7"/>
    <property type="match status" value="1"/>
</dbReference>
<dbReference type="PANTHER" id="PTHR46716:SF1">
    <property type="entry name" value="MITOGEN-ACTIVATED PROTEIN KINASE KINASE KINASE 7"/>
    <property type="match status" value="1"/>
</dbReference>
<dbReference type="InterPro" id="IPR011009">
    <property type="entry name" value="Kinase-like_dom_sf"/>
</dbReference>
<evidence type="ECO:0000259" key="7">
    <source>
        <dbReference type="PROSITE" id="PS50011"/>
    </source>
</evidence>
<dbReference type="PROSITE" id="PS50011">
    <property type="entry name" value="PROTEIN_KINASE_DOM"/>
    <property type="match status" value="1"/>
</dbReference>
<organism evidence="8 9">
    <name type="scientific">Schistosoma mattheei</name>
    <dbReference type="NCBI Taxonomy" id="31246"/>
    <lineage>
        <taxon>Eukaryota</taxon>
        <taxon>Metazoa</taxon>
        <taxon>Spiralia</taxon>
        <taxon>Lophotrochozoa</taxon>
        <taxon>Platyhelminthes</taxon>
        <taxon>Trematoda</taxon>
        <taxon>Digenea</taxon>
        <taxon>Strigeidida</taxon>
        <taxon>Schistosomatoidea</taxon>
        <taxon>Schistosomatidae</taxon>
        <taxon>Schistosoma</taxon>
    </lineage>
</organism>
<dbReference type="PIRSF" id="PIRSF000654">
    <property type="entry name" value="Integrin-linked_kinase"/>
    <property type="match status" value="1"/>
</dbReference>
<feature type="domain" description="Protein kinase" evidence="7">
    <location>
        <begin position="35"/>
        <end position="298"/>
    </location>
</feature>